<dbReference type="PANTHER" id="PTHR42733">
    <property type="entry name" value="DJ-1 PROTEIN"/>
    <property type="match status" value="1"/>
</dbReference>
<dbReference type="SUPFAM" id="SSF52317">
    <property type="entry name" value="Class I glutamine amidotransferase-like"/>
    <property type="match status" value="1"/>
</dbReference>
<proteinExistence type="inferred from homology"/>
<keyword evidence="3" id="KW-0315">Glutamine amidotransferase</keyword>
<name>A0A7M1KUL8_9LACT</name>
<feature type="domain" description="DJ-1/PfpI" evidence="2">
    <location>
        <begin position="4"/>
        <end position="169"/>
    </location>
</feature>
<protein>
    <submittedName>
        <fullName evidence="3">Type 1 glutamine amidotransferase</fullName>
    </submittedName>
</protein>
<dbReference type="GO" id="GO:0016740">
    <property type="term" value="F:transferase activity"/>
    <property type="evidence" value="ECO:0007669"/>
    <property type="project" value="UniProtKB-KW"/>
</dbReference>
<dbReference type="InterPro" id="IPR029062">
    <property type="entry name" value="Class_I_gatase-like"/>
</dbReference>
<reference evidence="3 4" key="1">
    <citation type="submission" date="2020-10" db="EMBL/GenBank/DDBJ databases">
        <title>Plasmid carrying two tetracycline resistance determinant.</title>
        <authorList>
            <person name="Yang Q."/>
        </authorList>
    </citation>
    <scope>NUCLEOTIDE SEQUENCE [LARGE SCALE GENOMIC DNA]</scope>
    <source>
        <strain evidence="3 4">T43</strain>
    </source>
</reference>
<sequence>MMARIATVLANLFEDSEYTEPKKALEAAGHEVVTIGMKAGEIVRGKAEGTEVTIEKSIDEVEAKDFDALLIPGGYSPDQLRKHDSMLDFVRHFDSNNKWIFTICHGPQLLVNAETLKGKDITAVKQVAIDVKNAGANFYDKEVVIDEAGKLISSRTPEDLPAFDQAIVDALK</sequence>
<organism evidence="3 4">
    <name type="scientific">Aerococcus urinaeequi</name>
    <dbReference type="NCBI Taxonomy" id="51665"/>
    <lineage>
        <taxon>Bacteria</taxon>
        <taxon>Bacillati</taxon>
        <taxon>Bacillota</taxon>
        <taxon>Bacilli</taxon>
        <taxon>Lactobacillales</taxon>
        <taxon>Aerococcaceae</taxon>
        <taxon>Aerococcus</taxon>
    </lineage>
</organism>
<dbReference type="PROSITE" id="PS51276">
    <property type="entry name" value="PEPTIDASE_C56_PFPI"/>
    <property type="match status" value="1"/>
</dbReference>
<dbReference type="Pfam" id="PF01965">
    <property type="entry name" value="DJ-1_PfpI"/>
    <property type="match status" value="1"/>
</dbReference>
<dbReference type="NCBIfam" id="TIGR01382">
    <property type="entry name" value="PfpI"/>
    <property type="match status" value="1"/>
</dbReference>
<dbReference type="PANTHER" id="PTHR42733:SF2">
    <property type="entry name" value="DJ-1_THIJ_PFPI FAMILY PROTEIN"/>
    <property type="match status" value="1"/>
</dbReference>
<dbReference type="EMBL" id="CP063065">
    <property type="protein sequence ID" value="QOQ80007.1"/>
    <property type="molecule type" value="Genomic_DNA"/>
</dbReference>
<dbReference type="Gene3D" id="3.40.50.880">
    <property type="match status" value="1"/>
</dbReference>
<gene>
    <name evidence="3" type="ORF">IMX20_00150</name>
</gene>
<evidence type="ECO:0000313" key="4">
    <source>
        <dbReference type="Proteomes" id="UP000595091"/>
    </source>
</evidence>
<dbReference type="InterPro" id="IPR002818">
    <property type="entry name" value="DJ-1/PfpI"/>
</dbReference>
<dbReference type="CDD" id="cd03134">
    <property type="entry name" value="GATase1_PfpI_like"/>
    <property type="match status" value="1"/>
</dbReference>
<evidence type="ECO:0000259" key="2">
    <source>
        <dbReference type="Pfam" id="PF01965"/>
    </source>
</evidence>
<dbReference type="InterPro" id="IPR006286">
    <property type="entry name" value="C56_PfpI-like"/>
</dbReference>
<dbReference type="Proteomes" id="UP000595091">
    <property type="component" value="Chromosome"/>
</dbReference>
<evidence type="ECO:0000313" key="3">
    <source>
        <dbReference type="EMBL" id="QOQ80007.1"/>
    </source>
</evidence>
<accession>A0A7M1KUL8</accession>
<evidence type="ECO:0000256" key="1">
    <source>
        <dbReference type="ARBA" id="ARBA00008542"/>
    </source>
</evidence>
<keyword evidence="3" id="KW-0808">Transferase</keyword>
<comment type="similarity">
    <text evidence="1">Belongs to the peptidase C56 family.</text>
</comment>
<dbReference type="AlphaFoldDB" id="A0A7M1KUL8"/>